<dbReference type="PANTHER" id="PTHR36155:SF1">
    <property type="entry name" value="BLL5354 PROTEIN"/>
    <property type="match status" value="1"/>
</dbReference>
<gene>
    <name evidence="1" type="ORF">V6M85_11920</name>
</gene>
<name>A0AAX4L058_9CREN</name>
<reference evidence="1 2" key="1">
    <citation type="submission" date="2024-02" db="EMBL/GenBank/DDBJ databases">
        <title>STSV induces naive adaptation in Sulfolobus.</title>
        <authorList>
            <person name="Xiang X."/>
            <person name="Song M."/>
        </authorList>
    </citation>
    <scope>NUCLEOTIDE SEQUENCE [LARGE SCALE GENOMIC DNA]</scope>
    <source>
        <strain evidence="1 2">RT2</strain>
    </source>
</reference>
<keyword evidence="1" id="KW-0418">Kinase</keyword>
<dbReference type="GO" id="GO:0016301">
    <property type="term" value="F:kinase activity"/>
    <property type="evidence" value="ECO:0007669"/>
    <property type="project" value="UniProtKB-KW"/>
</dbReference>
<dbReference type="SUPFAM" id="SSF103165">
    <property type="entry name" value="Ta1353-like"/>
    <property type="match status" value="1"/>
</dbReference>
<evidence type="ECO:0000313" key="1">
    <source>
        <dbReference type="EMBL" id="WWQ60142.1"/>
    </source>
</evidence>
<dbReference type="InterPro" id="IPR036902">
    <property type="entry name" value="Ta1353-like_sf"/>
</dbReference>
<dbReference type="InterPro" id="IPR007153">
    <property type="entry name" value="Adenosine_kinase"/>
</dbReference>
<dbReference type="Pfam" id="PF04008">
    <property type="entry name" value="Adenosine_kin"/>
    <property type="match status" value="1"/>
</dbReference>
<dbReference type="Gene3D" id="3.40.1520.10">
    <property type="entry name" value="Ta1353-like"/>
    <property type="match status" value="1"/>
</dbReference>
<keyword evidence="2" id="KW-1185">Reference proteome</keyword>
<dbReference type="Proteomes" id="UP001432202">
    <property type="component" value="Chromosome"/>
</dbReference>
<organism evidence="1 2">
    <name type="scientific">Sulfolobus tengchongensis</name>
    <dbReference type="NCBI Taxonomy" id="207809"/>
    <lineage>
        <taxon>Archaea</taxon>
        <taxon>Thermoproteota</taxon>
        <taxon>Thermoprotei</taxon>
        <taxon>Sulfolobales</taxon>
        <taxon>Sulfolobaceae</taxon>
        <taxon>Sulfolobus</taxon>
    </lineage>
</organism>
<dbReference type="AlphaFoldDB" id="A0AAX4L058"/>
<dbReference type="PANTHER" id="PTHR36155">
    <property type="entry name" value="BLL5354 PROTEIN"/>
    <property type="match status" value="1"/>
</dbReference>
<keyword evidence="1" id="KW-0808">Transferase</keyword>
<dbReference type="EMBL" id="CP146016">
    <property type="protein sequence ID" value="WWQ60142.1"/>
    <property type="molecule type" value="Genomic_DNA"/>
</dbReference>
<protein>
    <submittedName>
        <fullName evidence="1">Adenosine-specific kinase</fullName>
    </submittedName>
</protein>
<dbReference type="GeneID" id="89337487"/>
<proteinExistence type="predicted"/>
<dbReference type="RefSeq" id="WP_338600410.1">
    <property type="nucleotide sequence ID" value="NZ_CP146016.1"/>
</dbReference>
<sequence length="162" mass="18042">MSVKIDVVRIDIPEGTNVIIGQSHFIKTVEDLYETLSSSSPHLKFGIAFNEASGKRLVRYDGNDQELIKIAIENAKKIGAGHIFVIYLKNGYPINVLNRIKNVEEVVRIFAATANPLQVLVAETDQGRGIIGVVDGYTPLGVESESDIKERKEFLRKIGYKR</sequence>
<evidence type="ECO:0000313" key="2">
    <source>
        <dbReference type="Proteomes" id="UP001432202"/>
    </source>
</evidence>
<accession>A0AAX4L058</accession>